<dbReference type="Gene3D" id="3.40.50.1820">
    <property type="entry name" value="alpha/beta hydrolase"/>
    <property type="match status" value="1"/>
</dbReference>
<keyword evidence="2" id="KW-0596">Phosphopantetheine</keyword>
<dbReference type="Proteomes" id="UP000192411">
    <property type="component" value="Unassembled WGS sequence"/>
</dbReference>
<protein>
    <submittedName>
        <fullName evidence="5">Non-ribosomal peptide synthetase</fullName>
    </submittedName>
</protein>
<dbReference type="OrthoDB" id="9803968at2"/>
<dbReference type="GO" id="GO:0043041">
    <property type="term" value="P:amino acid activation for nonribosomal peptide biosynthetic process"/>
    <property type="evidence" value="ECO:0007669"/>
    <property type="project" value="TreeGrafter"/>
</dbReference>
<evidence type="ECO:0000256" key="3">
    <source>
        <dbReference type="ARBA" id="ARBA00022553"/>
    </source>
</evidence>
<dbReference type="GO" id="GO:0005829">
    <property type="term" value="C:cytosol"/>
    <property type="evidence" value="ECO:0007669"/>
    <property type="project" value="TreeGrafter"/>
</dbReference>
<evidence type="ECO:0000256" key="1">
    <source>
        <dbReference type="ARBA" id="ARBA00001957"/>
    </source>
</evidence>
<dbReference type="SUPFAM" id="SSF56801">
    <property type="entry name" value="Acetyl-CoA synthetase-like"/>
    <property type="match status" value="1"/>
</dbReference>
<dbReference type="FunFam" id="3.40.50.980:FF:000001">
    <property type="entry name" value="Non-ribosomal peptide synthetase"/>
    <property type="match status" value="1"/>
</dbReference>
<comment type="cofactor">
    <cofactor evidence="1">
        <name>pantetheine 4'-phosphate</name>
        <dbReference type="ChEBI" id="CHEBI:47942"/>
    </cofactor>
</comment>
<dbReference type="InterPro" id="IPR025110">
    <property type="entry name" value="AMP-bd_C"/>
</dbReference>
<dbReference type="InterPro" id="IPR009081">
    <property type="entry name" value="PP-bd_ACP"/>
</dbReference>
<dbReference type="PANTHER" id="PTHR45527">
    <property type="entry name" value="NONRIBOSOMAL PEPTIDE SYNTHETASE"/>
    <property type="match status" value="1"/>
</dbReference>
<dbReference type="Gene3D" id="2.30.38.10">
    <property type="entry name" value="Luciferase, Domain 3"/>
    <property type="match status" value="1"/>
</dbReference>
<feature type="non-terminal residue" evidence="5">
    <location>
        <position position="578"/>
    </location>
</feature>
<gene>
    <name evidence="5" type="ORF">BST47_30060</name>
</gene>
<dbReference type="InterPro" id="IPR020459">
    <property type="entry name" value="AMP-binding"/>
</dbReference>
<dbReference type="AlphaFoldDB" id="A0A1X0JAZ6"/>
<dbReference type="FunFam" id="3.30.300.30:FF:000010">
    <property type="entry name" value="Enterobactin synthetase component F"/>
    <property type="match status" value="1"/>
</dbReference>
<dbReference type="InterPro" id="IPR000873">
    <property type="entry name" value="AMP-dep_synth/lig_dom"/>
</dbReference>
<evidence type="ECO:0000256" key="2">
    <source>
        <dbReference type="ARBA" id="ARBA00022450"/>
    </source>
</evidence>
<organism evidence="5 6">
    <name type="scientific">Mycolicibacterium tusciae</name>
    <dbReference type="NCBI Taxonomy" id="75922"/>
    <lineage>
        <taxon>Bacteria</taxon>
        <taxon>Bacillati</taxon>
        <taxon>Actinomycetota</taxon>
        <taxon>Actinomycetes</taxon>
        <taxon>Mycobacteriales</taxon>
        <taxon>Mycobacteriaceae</taxon>
        <taxon>Mycolicibacterium</taxon>
    </lineage>
</organism>
<dbReference type="PROSITE" id="PS50075">
    <property type="entry name" value="CARRIER"/>
    <property type="match status" value="1"/>
</dbReference>
<name>A0A1X0JAZ6_9MYCO</name>
<feature type="domain" description="Carrier" evidence="4">
    <location>
        <begin position="539"/>
        <end position="578"/>
    </location>
</feature>
<dbReference type="InterPro" id="IPR045851">
    <property type="entry name" value="AMP-bd_C_sf"/>
</dbReference>
<dbReference type="InterPro" id="IPR029058">
    <property type="entry name" value="AB_hydrolase_fold"/>
</dbReference>
<evidence type="ECO:0000259" key="4">
    <source>
        <dbReference type="PROSITE" id="PS50075"/>
    </source>
</evidence>
<dbReference type="Gene3D" id="3.40.50.980">
    <property type="match status" value="2"/>
</dbReference>
<dbReference type="Pfam" id="PF00501">
    <property type="entry name" value="AMP-binding"/>
    <property type="match status" value="1"/>
</dbReference>
<feature type="non-terminal residue" evidence="5">
    <location>
        <position position="1"/>
    </location>
</feature>
<dbReference type="PROSITE" id="PS00455">
    <property type="entry name" value="AMP_BINDING"/>
    <property type="match status" value="1"/>
</dbReference>
<dbReference type="Pfam" id="PF13193">
    <property type="entry name" value="AMP-binding_C"/>
    <property type="match status" value="1"/>
</dbReference>
<dbReference type="Pfam" id="PF00550">
    <property type="entry name" value="PP-binding"/>
    <property type="match status" value="1"/>
</dbReference>
<dbReference type="Gene3D" id="3.30.300.30">
    <property type="match status" value="1"/>
</dbReference>
<comment type="caution">
    <text evidence="5">The sequence shown here is derived from an EMBL/GenBank/DDBJ whole genome shotgun (WGS) entry which is preliminary data.</text>
</comment>
<dbReference type="NCBIfam" id="TIGR01733">
    <property type="entry name" value="AA-adenyl-dom"/>
    <property type="match status" value="1"/>
</dbReference>
<reference evidence="5 6" key="1">
    <citation type="submission" date="2017-02" db="EMBL/GenBank/DDBJ databases">
        <title>The new phylogeny of genus Mycobacterium.</title>
        <authorList>
            <person name="Tortoli E."/>
            <person name="Trovato A."/>
            <person name="Cirillo D.M."/>
        </authorList>
    </citation>
    <scope>NUCLEOTIDE SEQUENCE [LARGE SCALE GENOMIC DNA]</scope>
    <source>
        <strain evidence="5 6">DSM 44338</strain>
    </source>
</reference>
<accession>A0A1X0JAZ6</accession>
<sequence length="578" mass="60064">LERVLVGLVADPSRRLSSVDVVDGGGRAWLDVVGNRAVLMGSVPVGVSVPELFAVYVVACPDAVAVTCGERSWTYREVDEASNRLAHLLVGRGAGPGRCVGLLFRRSAEAIVAMLAVLKSGAAYLPIDPVVPAARLDFILDDAAPVVVVTTAGLAERLVDCGVSVVDVGDPVVGEQSGVGLPWPAADDVAYVIYTSGTTGVPKGVAVSHRSVTQLLGSLDAGLPRPGVWPQCHTLAFDVSVWEIFGALLRGGRVVVVAEEVAGSPQDFHAVLVAQGVDVLTQTPSAVRVLSRRGLESAALVVVGEACPAEVVDQWAPGRVMINAYGPTETTMCVAISAPLSAGSGVPIGAPVAGAALFVLDKWLRVVPAGVIGELYVAGGGLAYGYIGRAGLTGSRFVACPFGGPGARMYRTGDLVRWGADGQLQYLGRADEQVKIRGYRIELGEVQAALTGLDGVDQAVVIAREDRPGDKRLVGYVTESVGGAVDVGAARARLAQRLPPYMVPTAVVVLAGLPLTVNNKLDIRALPAPQYADIEQYRAPTDAVEEILSGIYAQVLGLDRVGIDDSFFDLGGDSILAM</sequence>
<dbReference type="InterPro" id="IPR020845">
    <property type="entry name" value="AMP-binding_CS"/>
</dbReference>
<keyword evidence="3" id="KW-0597">Phosphoprotein</keyword>
<dbReference type="EMBL" id="MVIM01000051">
    <property type="protein sequence ID" value="ORB60093.1"/>
    <property type="molecule type" value="Genomic_DNA"/>
</dbReference>
<dbReference type="GO" id="GO:0044550">
    <property type="term" value="P:secondary metabolite biosynthetic process"/>
    <property type="evidence" value="ECO:0007669"/>
    <property type="project" value="UniProtKB-ARBA"/>
</dbReference>
<dbReference type="PRINTS" id="PR00154">
    <property type="entry name" value="AMPBINDING"/>
</dbReference>
<dbReference type="InterPro" id="IPR010071">
    <property type="entry name" value="AA_adenyl_dom"/>
</dbReference>
<dbReference type="RefSeq" id="WP_122984579.1">
    <property type="nucleotide sequence ID" value="NZ_MVIM01000051.1"/>
</dbReference>
<evidence type="ECO:0000313" key="6">
    <source>
        <dbReference type="Proteomes" id="UP000192411"/>
    </source>
</evidence>
<evidence type="ECO:0000313" key="5">
    <source>
        <dbReference type="EMBL" id="ORB60093.1"/>
    </source>
</evidence>
<dbReference type="GO" id="GO:0031177">
    <property type="term" value="F:phosphopantetheine binding"/>
    <property type="evidence" value="ECO:0007669"/>
    <property type="project" value="TreeGrafter"/>
</dbReference>
<keyword evidence="6" id="KW-1185">Reference proteome</keyword>
<dbReference type="STRING" id="75922.BST47_30060"/>
<dbReference type="FunFam" id="2.30.38.10:FF:000001">
    <property type="entry name" value="Non-ribosomal peptide synthetase PvdI"/>
    <property type="match status" value="1"/>
</dbReference>
<dbReference type="FunFam" id="3.40.50.12780:FF:000012">
    <property type="entry name" value="Non-ribosomal peptide synthetase"/>
    <property type="match status" value="1"/>
</dbReference>
<dbReference type="PANTHER" id="PTHR45527:SF1">
    <property type="entry name" value="FATTY ACID SYNTHASE"/>
    <property type="match status" value="1"/>
</dbReference>
<proteinExistence type="predicted"/>